<dbReference type="InParanoid" id="D2A0C8"/>
<sequence length="69" mass="7811">MAISRVIENQQPSFLCNRFWNTNGRSRCQKASAKGEGDSRGRYTVTATVRHLARRSLGLLFITLKTIAR</sequence>
<evidence type="ECO:0000313" key="1">
    <source>
        <dbReference type="EMBL" id="EFA01714.1"/>
    </source>
</evidence>
<dbReference type="EMBL" id="KQ971338">
    <property type="protein sequence ID" value="EFA01714.1"/>
    <property type="molecule type" value="Genomic_DNA"/>
</dbReference>
<name>D2A0C8_TRICA</name>
<dbReference type="Proteomes" id="UP000007266">
    <property type="component" value="Linkage group 4"/>
</dbReference>
<accession>D2A0C8</accession>
<keyword evidence="2" id="KW-1185">Reference proteome</keyword>
<organism evidence="1 2">
    <name type="scientific">Tribolium castaneum</name>
    <name type="common">Red flour beetle</name>
    <dbReference type="NCBI Taxonomy" id="7070"/>
    <lineage>
        <taxon>Eukaryota</taxon>
        <taxon>Metazoa</taxon>
        <taxon>Ecdysozoa</taxon>
        <taxon>Arthropoda</taxon>
        <taxon>Hexapoda</taxon>
        <taxon>Insecta</taxon>
        <taxon>Pterygota</taxon>
        <taxon>Neoptera</taxon>
        <taxon>Endopterygota</taxon>
        <taxon>Coleoptera</taxon>
        <taxon>Polyphaga</taxon>
        <taxon>Cucujiformia</taxon>
        <taxon>Tenebrionidae</taxon>
        <taxon>Tenebrionidae incertae sedis</taxon>
        <taxon>Tribolium</taxon>
    </lineage>
</organism>
<evidence type="ECO:0000313" key="2">
    <source>
        <dbReference type="Proteomes" id="UP000007266"/>
    </source>
</evidence>
<proteinExistence type="predicted"/>
<dbReference type="AlphaFoldDB" id="D2A0C8"/>
<dbReference type="HOGENOM" id="CLU_2779151_0_0_1"/>
<protein>
    <submittedName>
        <fullName evidence="1">Uncharacterized protein</fullName>
    </submittedName>
</protein>
<reference evidence="1 2" key="2">
    <citation type="journal article" date="2010" name="Nucleic Acids Res.">
        <title>BeetleBase in 2010: revisions to provide comprehensive genomic information for Tribolium castaneum.</title>
        <authorList>
            <person name="Kim H.S."/>
            <person name="Murphy T."/>
            <person name="Xia J."/>
            <person name="Caragea D."/>
            <person name="Park Y."/>
            <person name="Beeman R.W."/>
            <person name="Lorenzen M.D."/>
            <person name="Butcher S."/>
            <person name="Manak J.R."/>
            <person name="Brown S.J."/>
        </authorList>
    </citation>
    <scope>GENOME REANNOTATION</scope>
    <source>
        <strain evidence="1 2">Georgia GA2</strain>
    </source>
</reference>
<gene>
    <name evidence="1" type="primary">GLEAN_07294</name>
    <name evidence="1" type="ORF">TcasGA2_TC007294</name>
</gene>
<reference evidence="1 2" key="1">
    <citation type="journal article" date="2008" name="Nature">
        <title>The genome of the model beetle and pest Tribolium castaneum.</title>
        <authorList>
            <consortium name="Tribolium Genome Sequencing Consortium"/>
            <person name="Richards S."/>
            <person name="Gibbs R.A."/>
            <person name="Weinstock G.M."/>
            <person name="Brown S.J."/>
            <person name="Denell R."/>
            <person name="Beeman R.W."/>
            <person name="Gibbs R."/>
            <person name="Beeman R.W."/>
            <person name="Brown S.J."/>
            <person name="Bucher G."/>
            <person name="Friedrich M."/>
            <person name="Grimmelikhuijzen C.J."/>
            <person name="Klingler M."/>
            <person name="Lorenzen M."/>
            <person name="Richards S."/>
            <person name="Roth S."/>
            <person name="Schroder R."/>
            <person name="Tautz D."/>
            <person name="Zdobnov E.M."/>
            <person name="Muzny D."/>
            <person name="Gibbs R.A."/>
            <person name="Weinstock G.M."/>
            <person name="Attaway T."/>
            <person name="Bell S."/>
            <person name="Buhay C.J."/>
            <person name="Chandrabose M.N."/>
            <person name="Chavez D."/>
            <person name="Clerk-Blankenburg K.P."/>
            <person name="Cree A."/>
            <person name="Dao M."/>
            <person name="Davis C."/>
            <person name="Chacko J."/>
            <person name="Dinh H."/>
            <person name="Dugan-Rocha S."/>
            <person name="Fowler G."/>
            <person name="Garner T.T."/>
            <person name="Garnes J."/>
            <person name="Gnirke A."/>
            <person name="Hawes A."/>
            <person name="Hernandez J."/>
            <person name="Hines S."/>
            <person name="Holder M."/>
            <person name="Hume J."/>
            <person name="Jhangiani S.N."/>
            <person name="Joshi V."/>
            <person name="Khan Z.M."/>
            <person name="Jackson L."/>
            <person name="Kovar C."/>
            <person name="Kowis A."/>
            <person name="Lee S."/>
            <person name="Lewis L.R."/>
            <person name="Margolis J."/>
            <person name="Morgan M."/>
            <person name="Nazareth L.V."/>
            <person name="Nguyen N."/>
            <person name="Okwuonu G."/>
            <person name="Parker D."/>
            <person name="Richards S."/>
            <person name="Ruiz S.J."/>
            <person name="Santibanez J."/>
            <person name="Savard J."/>
            <person name="Scherer S.E."/>
            <person name="Schneider B."/>
            <person name="Sodergren E."/>
            <person name="Tautz D."/>
            <person name="Vattahil S."/>
            <person name="Villasana D."/>
            <person name="White C.S."/>
            <person name="Wright R."/>
            <person name="Park Y."/>
            <person name="Beeman R.W."/>
            <person name="Lord J."/>
            <person name="Oppert B."/>
            <person name="Lorenzen M."/>
            <person name="Brown S."/>
            <person name="Wang L."/>
            <person name="Savard J."/>
            <person name="Tautz D."/>
            <person name="Richards S."/>
            <person name="Weinstock G."/>
            <person name="Gibbs R.A."/>
            <person name="Liu Y."/>
            <person name="Worley K."/>
            <person name="Weinstock G."/>
            <person name="Elsik C.G."/>
            <person name="Reese J.T."/>
            <person name="Elhaik E."/>
            <person name="Landan G."/>
            <person name="Graur D."/>
            <person name="Arensburger P."/>
            <person name="Atkinson P."/>
            <person name="Beeman R.W."/>
            <person name="Beidler J."/>
            <person name="Brown S.J."/>
            <person name="Demuth J.P."/>
            <person name="Drury D.W."/>
            <person name="Du Y.Z."/>
            <person name="Fujiwara H."/>
            <person name="Lorenzen M."/>
            <person name="Maselli V."/>
            <person name="Osanai M."/>
            <person name="Park Y."/>
            <person name="Robertson H.M."/>
            <person name="Tu Z."/>
            <person name="Wang J.J."/>
            <person name="Wang S."/>
            <person name="Richards S."/>
            <person name="Song H."/>
            <person name="Zhang L."/>
            <person name="Sodergren E."/>
            <person name="Werner D."/>
            <person name="Stanke M."/>
            <person name="Morgenstern B."/>
            <person name="Solovyev V."/>
            <person name="Kosarev P."/>
            <person name="Brown G."/>
            <person name="Chen H.C."/>
            <person name="Ermolaeva O."/>
            <person name="Hlavina W."/>
            <person name="Kapustin Y."/>
            <person name="Kiryutin B."/>
            <person name="Kitts P."/>
            <person name="Maglott D."/>
            <person name="Pruitt K."/>
            <person name="Sapojnikov V."/>
            <person name="Souvorov A."/>
            <person name="Mackey A.J."/>
            <person name="Waterhouse R.M."/>
            <person name="Wyder S."/>
            <person name="Zdobnov E.M."/>
            <person name="Zdobnov E.M."/>
            <person name="Wyder S."/>
            <person name="Kriventseva E.V."/>
            <person name="Kadowaki T."/>
            <person name="Bork P."/>
            <person name="Aranda M."/>
            <person name="Bao R."/>
            <person name="Beermann A."/>
            <person name="Berns N."/>
            <person name="Bolognesi R."/>
            <person name="Bonneton F."/>
            <person name="Bopp D."/>
            <person name="Brown S.J."/>
            <person name="Bucher G."/>
            <person name="Butts T."/>
            <person name="Chaumot A."/>
            <person name="Denell R.E."/>
            <person name="Ferrier D.E."/>
            <person name="Friedrich M."/>
            <person name="Gordon C.M."/>
            <person name="Jindra M."/>
            <person name="Klingler M."/>
            <person name="Lan Q."/>
            <person name="Lattorff H.M."/>
            <person name="Laudet V."/>
            <person name="von Levetsow C."/>
            <person name="Liu Z."/>
            <person name="Lutz R."/>
            <person name="Lynch J.A."/>
            <person name="da Fonseca R.N."/>
            <person name="Posnien N."/>
            <person name="Reuter R."/>
            <person name="Roth S."/>
            <person name="Savard J."/>
            <person name="Schinko J.B."/>
            <person name="Schmitt C."/>
            <person name="Schoppmeier M."/>
            <person name="Schroder R."/>
            <person name="Shippy T.D."/>
            <person name="Simonnet F."/>
            <person name="Marques-Souza H."/>
            <person name="Tautz D."/>
            <person name="Tomoyasu Y."/>
            <person name="Trauner J."/>
            <person name="Van der Zee M."/>
            <person name="Vervoort M."/>
            <person name="Wittkopp N."/>
            <person name="Wimmer E.A."/>
            <person name="Yang X."/>
            <person name="Jones A.K."/>
            <person name="Sattelle D.B."/>
            <person name="Ebert P.R."/>
            <person name="Nelson D."/>
            <person name="Scott J.G."/>
            <person name="Beeman R.W."/>
            <person name="Muthukrishnan S."/>
            <person name="Kramer K.J."/>
            <person name="Arakane Y."/>
            <person name="Beeman R.W."/>
            <person name="Zhu Q."/>
            <person name="Hogenkamp D."/>
            <person name="Dixit R."/>
            <person name="Oppert B."/>
            <person name="Jiang H."/>
            <person name="Zou Z."/>
            <person name="Marshall J."/>
            <person name="Elpidina E."/>
            <person name="Vinokurov K."/>
            <person name="Oppert C."/>
            <person name="Zou Z."/>
            <person name="Evans J."/>
            <person name="Lu Z."/>
            <person name="Zhao P."/>
            <person name="Sumathipala N."/>
            <person name="Altincicek B."/>
            <person name="Vilcinskas A."/>
            <person name="Williams M."/>
            <person name="Hultmark D."/>
            <person name="Hetru C."/>
            <person name="Jiang H."/>
            <person name="Grimmelikhuijzen C.J."/>
            <person name="Hauser F."/>
            <person name="Cazzamali G."/>
            <person name="Williamson M."/>
            <person name="Park Y."/>
            <person name="Li B."/>
            <person name="Tanaka Y."/>
            <person name="Predel R."/>
            <person name="Neupert S."/>
            <person name="Schachtner J."/>
            <person name="Verleyen P."/>
            <person name="Raible F."/>
            <person name="Bork P."/>
            <person name="Friedrich M."/>
            <person name="Walden K.K."/>
            <person name="Robertson H.M."/>
            <person name="Angeli S."/>
            <person name="Foret S."/>
            <person name="Bucher G."/>
            <person name="Schuetz S."/>
            <person name="Maleszka R."/>
            <person name="Wimmer E.A."/>
            <person name="Beeman R.W."/>
            <person name="Lorenzen M."/>
            <person name="Tomoyasu Y."/>
            <person name="Miller S.C."/>
            <person name="Grossmann D."/>
            <person name="Bucher G."/>
        </authorList>
    </citation>
    <scope>NUCLEOTIDE SEQUENCE [LARGE SCALE GENOMIC DNA]</scope>
    <source>
        <strain evidence="1 2">Georgia GA2</strain>
    </source>
</reference>